<name>A0ABN9RCT8_9DINO</name>
<proteinExistence type="predicted"/>
<gene>
    <name evidence="1" type="ORF">PCOR1329_LOCUS17936</name>
</gene>
<evidence type="ECO:0008006" key="3">
    <source>
        <dbReference type="Google" id="ProtNLM"/>
    </source>
</evidence>
<reference evidence="1" key="1">
    <citation type="submission" date="2023-10" db="EMBL/GenBank/DDBJ databases">
        <authorList>
            <person name="Chen Y."/>
            <person name="Shah S."/>
            <person name="Dougan E. K."/>
            <person name="Thang M."/>
            <person name="Chan C."/>
        </authorList>
    </citation>
    <scope>NUCLEOTIDE SEQUENCE [LARGE SCALE GENOMIC DNA]</scope>
</reference>
<accession>A0ABN9RCT8</accession>
<dbReference type="EMBL" id="CAUYUJ010005592">
    <property type="protein sequence ID" value="CAK0814286.1"/>
    <property type="molecule type" value="Genomic_DNA"/>
</dbReference>
<comment type="caution">
    <text evidence="1">The sequence shown here is derived from an EMBL/GenBank/DDBJ whole genome shotgun (WGS) entry which is preliminary data.</text>
</comment>
<keyword evidence="2" id="KW-1185">Reference proteome</keyword>
<evidence type="ECO:0000313" key="1">
    <source>
        <dbReference type="EMBL" id="CAK0814286.1"/>
    </source>
</evidence>
<dbReference type="Proteomes" id="UP001189429">
    <property type="component" value="Unassembled WGS sequence"/>
</dbReference>
<protein>
    <recommendedName>
        <fullName evidence="3">RNA-directed DNA polymerase</fullName>
    </recommendedName>
</protein>
<evidence type="ECO:0000313" key="2">
    <source>
        <dbReference type="Proteomes" id="UP001189429"/>
    </source>
</evidence>
<sequence>MPGKQWGKLKEEVGAKLQGRNVVFCERTRAVWLDDAKVGRLMAGEFLWEVPAASPVKELLGDTVARALQQRGLSHALALACALNIEGKGGTDADINSILGLLELKSWGLIALLEVDHRRRCDPSDGTLREFEGGHARVRYYPGEGSWAFALLIHKHARARLKDVECGDRSIRVDLFHTSPDSKQVSLKSVIFSHLARGAAFEDSLADAQGLARRRPRNSSLFWLGDVNADSKKPWQETWSLYTGALRGLGLQWAPPRYFEADPALHCARRACHEPLWVKAIRRRLRTCLDEVRRVEIGKDLLRALKITRKSSEKQALAIKCLRGEKVWVSRKPLPAVRGFIQAGAVVYDPSVCAALVDAEFRKRWGVPPAEWDEENAAVRQLATSRVPRLRVQPGVLDMAVDRIKNSDKIDKHGACVAALRMAGWVRRTRDVVEEALNSDVFWQSVVLTGTIGNKEKDISGPEATRVVIPQSMLAQLCHAYVAEILEPYLESFAASHSLSGLVLGLGKGGQVQDLFTAASQVLEVGRDRFNEAAVAIADVKTHQDQIRYSCVFRSLFARDVPRELAAAAIRLHRAPAIQIDIMGTTTQEIRRSRGLHMGALTAGMLARLTIEDAFVACMDRLSQAEVGFMLGSHQLLFSAWSDNLFSFAPTVGKAAEIMTAVEKALWSKHRLFVKPDSREMVTASHVTFESYDFRDSRGRRWKVQPAVNILGPLISCTGCCAEYVKATTQKIYACFWKNSRFLTNSGIPIRKRLQKLSGVAGGIIRARAASWPPCQATETFLDRRQSKLLAWMLRLRCKPNETPQQFCLRRNRAVKQLAATKWSKFHLYSCLSWHSHLQRHPDSWAARAASEQDHDWQVF</sequence>
<organism evidence="1 2">
    <name type="scientific">Prorocentrum cordatum</name>
    <dbReference type="NCBI Taxonomy" id="2364126"/>
    <lineage>
        <taxon>Eukaryota</taxon>
        <taxon>Sar</taxon>
        <taxon>Alveolata</taxon>
        <taxon>Dinophyceae</taxon>
        <taxon>Prorocentrales</taxon>
        <taxon>Prorocentraceae</taxon>
        <taxon>Prorocentrum</taxon>
    </lineage>
</organism>